<dbReference type="OrthoDB" id="5966675at2"/>
<name>A0A091BBC6_9GAMM</name>
<dbReference type="Pfam" id="PF09413">
    <property type="entry name" value="DUF2007"/>
    <property type="match status" value="1"/>
</dbReference>
<dbReference type="Proteomes" id="UP000029391">
    <property type="component" value="Unassembled WGS sequence"/>
</dbReference>
<evidence type="ECO:0000313" key="2">
    <source>
        <dbReference type="EMBL" id="KFN48817.1"/>
    </source>
</evidence>
<dbReference type="AlphaFoldDB" id="A0A091BBC6"/>
<dbReference type="RefSeq" id="WP_026817528.1">
    <property type="nucleotide sequence ID" value="NZ_AUFF01000011.1"/>
</dbReference>
<evidence type="ECO:0000259" key="1">
    <source>
        <dbReference type="Pfam" id="PF09413"/>
    </source>
</evidence>
<comment type="caution">
    <text evidence="2">The sequence shown here is derived from an EMBL/GenBank/DDBJ whole genome shotgun (WGS) entry which is preliminary data.</text>
</comment>
<dbReference type="STRING" id="1121013.GCA_000426365_02628"/>
<gene>
    <name evidence="2" type="ORF">P873_13475</name>
</gene>
<protein>
    <recommendedName>
        <fullName evidence="1">DUF2007 domain-containing protein</fullName>
    </recommendedName>
</protein>
<sequence>MIAIYTADSLLDAQLVQDLLTSAGIAAHVLGREAALPGETADGRIRVAVEDGEADLAHVMLQEWQTAPEDESFDLDESLKL</sequence>
<organism evidence="2 3">
    <name type="scientific">Arenimonas composti TR7-09 = DSM 18010</name>
    <dbReference type="NCBI Taxonomy" id="1121013"/>
    <lineage>
        <taxon>Bacteria</taxon>
        <taxon>Pseudomonadati</taxon>
        <taxon>Pseudomonadota</taxon>
        <taxon>Gammaproteobacteria</taxon>
        <taxon>Lysobacterales</taxon>
        <taxon>Lysobacteraceae</taxon>
        <taxon>Arenimonas</taxon>
    </lineage>
</organism>
<accession>A0A091BBC6</accession>
<proteinExistence type="predicted"/>
<feature type="domain" description="DUF2007" evidence="1">
    <location>
        <begin position="1"/>
        <end position="65"/>
    </location>
</feature>
<reference evidence="2 3" key="1">
    <citation type="submission" date="2013-09" db="EMBL/GenBank/DDBJ databases">
        <title>Genome sequencing of Arenimonas composti.</title>
        <authorList>
            <person name="Chen F."/>
            <person name="Wang G."/>
        </authorList>
    </citation>
    <scope>NUCLEOTIDE SEQUENCE [LARGE SCALE GENOMIC DNA]</scope>
    <source>
        <strain evidence="2 3">TR7-09</strain>
    </source>
</reference>
<dbReference type="InterPro" id="IPR018551">
    <property type="entry name" value="DUF2007"/>
</dbReference>
<dbReference type="EMBL" id="AWXU01000048">
    <property type="protein sequence ID" value="KFN48817.1"/>
    <property type="molecule type" value="Genomic_DNA"/>
</dbReference>
<evidence type="ECO:0000313" key="3">
    <source>
        <dbReference type="Proteomes" id="UP000029391"/>
    </source>
</evidence>
<keyword evidence="3" id="KW-1185">Reference proteome</keyword>
<dbReference type="Gene3D" id="3.30.70.790">
    <property type="entry name" value="UreE, C-terminal domain"/>
    <property type="match status" value="1"/>
</dbReference>